<dbReference type="RefSeq" id="WP_184667139.1">
    <property type="nucleotide sequence ID" value="NZ_BAABAI010000027.1"/>
</dbReference>
<dbReference type="InterPro" id="IPR051604">
    <property type="entry name" value="Ergot_Alk_Oxidoreductase"/>
</dbReference>
<dbReference type="PANTHER" id="PTHR43162:SF1">
    <property type="entry name" value="PRESTALK A DIFFERENTIATION PROTEIN A"/>
    <property type="match status" value="1"/>
</dbReference>
<name>A0A7W7WV76_9PSEU</name>
<sequence>MILITGATGTVGREVLRLLAGRGVPLRAMTRDPARLSSTGAVVRADFGAPDTLRDAVVGVDSVFLVTAPGARVPEHDLAMIDAARAGGVRKVVKLSAVGGRGTDPARWHAPGERALAESGLAWTALRPSSFASNALRWADTIRAGGPVPNLTGTGAQGVVDPRDVAEVAVAALLGDGHDGTTPTLTGPDLIGVPDQVGHLSEVLGRRIATVDVPPDVARERMLADGLDRTLVDVAVHGAELVRAGGNAFVTDDVHRILGRPARSFRTWARDHRDAFLAPPAVG</sequence>
<accession>A0A7W7WV76</accession>
<dbReference type="EMBL" id="JACHJS010000001">
    <property type="protein sequence ID" value="MBB4964248.1"/>
    <property type="molecule type" value="Genomic_DNA"/>
</dbReference>
<dbReference type="SUPFAM" id="SSF51735">
    <property type="entry name" value="NAD(P)-binding Rossmann-fold domains"/>
    <property type="match status" value="1"/>
</dbReference>
<comment type="caution">
    <text evidence="2">The sequence shown here is derived from an EMBL/GenBank/DDBJ whole genome shotgun (WGS) entry which is preliminary data.</text>
</comment>
<dbReference type="PANTHER" id="PTHR43162">
    <property type="match status" value="1"/>
</dbReference>
<dbReference type="InterPro" id="IPR036291">
    <property type="entry name" value="NAD(P)-bd_dom_sf"/>
</dbReference>
<dbReference type="InterPro" id="IPR016040">
    <property type="entry name" value="NAD(P)-bd_dom"/>
</dbReference>
<organism evidence="2 3">
    <name type="scientific">Saccharothrix violaceirubra</name>
    <dbReference type="NCBI Taxonomy" id="413306"/>
    <lineage>
        <taxon>Bacteria</taxon>
        <taxon>Bacillati</taxon>
        <taxon>Actinomycetota</taxon>
        <taxon>Actinomycetes</taxon>
        <taxon>Pseudonocardiales</taxon>
        <taxon>Pseudonocardiaceae</taxon>
        <taxon>Saccharothrix</taxon>
    </lineage>
</organism>
<protein>
    <submittedName>
        <fullName evidence="2">Uncharacterized protein YbjT (DUF2867 family)</fullName>
    </submittedName>
</protein>
<dbReference type="Gene3D" id="3.40.50.720">
    <property type="entry name" value="NAD(P)-binding Rossmann-like Domain"/>
    <property type="match status" value="1"/>
</dbReference>
<keyword evidence="3" id="KW-1185">Reference proteome</keyword>
<proteinExistence type="predicted"/>
<evidence type="ECO:0000313" key="3">
    <source>
        <dbReference type="Proteomes" id="UP000542674"/>
    </source>
</evidence>
<evidence type="ECO:0000259" key="1">
    <source>
        <dbReference type="Pfam" id="PF13460"/>
    </source>
</evidence>
<dbReference type="Pfam" id="PF13460">
    <property type="entry name" value="NAD_binding_10"/>
    <property type="match status" value="1"/>
</dbReference>
<dbReference type="Gene3D" id="3.90.25.10">
    <property type="entry name" value="UDP-galactose 4-epimerase, domain 1"/>
    <property type="match status" value="1"/>
</dbReference>
<dbReference type="Proteomes" id="UP000542674">
    <property type="component" value="Unassembled WGS sequence"/>
</dbReference>
<feature type="domain" description="NAD(P)-binding" evidence="1">
    <location>
        <begin position="6"/>
        <end position="173"/>
    </location>
</feature>
<reference evidence="2 3" key="1">
    <citation type="submission" date="2020-08" db="EMBL/GenBank/DDBJ databases">
        <title>Sequencing the genomes of 1000 actinobacteria strains.</title>
        <authorList>
            <person name="Klenk H.-P."/>
        </authorList>
    </citation>
    <scope>NUCLEOTIDE SEQUENCE [LARGE SCALE GENOMIC DNA]</scope>
    <source>
        <strain evidence="2 3">DSM 45084</strain>
    </source>
</reference>
<gene>
    <name evidence="2" type="ORF">F4559_001607</name>
</gene>
<dbReference type="AlphaFoldDB" id="A0A7W7WV76"/>
<evidence type="ECO:0000313" key="2">
    <source>
        <dbReference type="EMBL" id="MBB4964248.1"/>
    </source>
</evidence>